<keyword evidence="3" id="KW-1185">Reference proteome</keyword>
<sequence>MEKQNEKQEIVVAVLAMALGLLVSLELEIGTLGWLVVTAPTWGGAITALVMVTARDAAVVGEALDQPTQAGEVNAAVRAAAVKMKERGKRGGSTIRQDLGGYGVRLQVRCTAIGSRTGY</sequence>
<keyword evidence="1" id="KW-1133">Transmembrane helix</keyword>
<keyword evidence="1" id="KW-0812">Transmembrane</keyword>
<dbReference type="Proteomes" id="UP001595791">
    <property type="component" value="Unassembled WGS sequence"/>
</dbReference>
<evidence type="ECO:0000313" key="3">
    <source>
        <dbReference type="Proteomes" id="UP001595791"/>
    </source>
</evidence>
<evidence type="ECO:0000313" key="2">
    <source>
        <dbReference type="EMBL" id="MFC4162005.1"/>
    </source>
</evidence>
<protein>
    <submittedName>
        <fullName evidence="2">Uncharacterized protein</fullName>
    </submittedName>
</protein>
<reference evidence="3" key="1">
    <citation type="journal article" date="2019" name="Int. J. Syst. Evol. Microbiol.">
        <title>The Global Catalogue of Microorganisms (GCM) 10K type strain sequencing project: providing services to taxonomists for standard genome sequencing and annotation.</title>
        <authorList>
            <consortium name="The Broad Institute Genomics Platform"/>
            <consortium name="The Broad Institute Genome Sequencing Center for Infectious Disease"/>
            <person name="Wu L."/>
            <person name="Ma J."/>
        </authorList>
    </citation>
    <scope>NUCLEOTIDE SEQUENCE [LARGE SCALE GENOMIC DNA]</scope>
    <source>
        <strain evidence="3">LMG 29894</strain>
    </source>
</reference>
<comment type="caution">
    <text evidence="2">The sequence shown here is derived from an EMBL/GenBank/DDBJ whole genome shotgun (WGS) entry which is preliminary data.</text>
</comment>
<evidence type="ECO:0000256" key="1">
    <source>
        <dbReference type="SAM" id="Phobius"/>
    </source>
</evidence>
<dbReference type="EMBL" id="JBHSBU010000004">
    <property type="protein sequence ID" value="MFC4162005.1"/>
    <property type="molecule type" value="Genomic_DNA"/>
</dbReference>
<dbReference type="RefSeq" id="WP_378168759.1">
    <property type="nucleotide sequence ID" value="NZ_JBHSBU010000004.1"/>
</dbReference>
<keyword evidence="1" id="KW-0472">Membrane</keyword>
<feature type="transmembrane region" description="Helical" evidence="1">
    <location>
        <begin position="9"/>
        <end position="25"/>
    </location>
</feature>
<name>A0ABV8MYG4_9NEIS</name>
<feature type="transmembrane region" description="Helical" evidence="1">
    <location>
        <begin position="31"/>
        <end position="52"/>
    </location>
</feature>
<proteinExistence type="predicted"/>
<gene>
    <name evidence="2" type="ORF">ACFOW7_21955</name>
</gene>
<accession>A0ABV8MYG4</accession>
<organism evidence="2 3">
    <name type="scientific">Chitinimonas lacunae</name>
    <dbReference type="NCBI Taxonomy" id="1963018"/>
    <lineage>
        <taxon>Bacteria</taxon>
        <taxon>Pseudomonadati</taxon>
        <taxon>Pseudomonadota</taxon>
        <taxon>Betaproteobacteria</taxon>
        <taxon>Neisseriales</taxon>
        <taxon>Chitinibacteraceae</taxon>
        <taxon>Chitinimonas</taxon>
    </lineage>
</organism>